<dbReference type="AlphaFoldDB" id="A0A2V3U207"/>
<dbReference type="Gene3D" id="3.40.1440.10">
    <property type="entry name" value="GIY-YIG endonuclease"/>
    <property type="match status" value="1"/>
</dbReference>
<dbReference type="OrthoDB" id="7274871at2"/>
<dbReference type="RefSeq" id="WP_110376638.1">
    <property type="nucleotide sequence ID" value="NZ_CAKNFM010000006.1"/>
</dbReference>
<accession>A0A2V3U207</accession>
<gene>
    <name evidence="1" type="ORF">C7450_109292</name>
</gene>
<comment type="caution">
    <text evidence="1">The sequence shown here is derived from an EMBL/GenBank/DDBJ whole genome shotgun (WGS) entry which is preliminary data.</text>
</comment>
<evidence type="ECO:0008006" key="3">
    <source>
        <dbReference type="Google" id="ProtNLM"/>
    </source>
</evidence>
<dbReference type="Proteomes" id="UP000248021">
    <property type="component" value="Unassembled WGS sequence"/>
</dbReference>
<keyword evidence="2" id="KW-1185">Reference proteome</keyword>
<evidence type="ECO:0000313" key="1">
    <source>
        <dbReference type="EMBL" id="PXW55878.1"/>
    </source>
</evidence>
<dbReference type="EMBL" id="QJJK01000009">
    <property type="protein sequence ID" value="PXW55878.1"/>
    <property type="molecule type" value="Genomic_DNA"/>
</dbReference>
<evidence type="ECO:0000313" key="2">
    <source>
        <dbReference type="Proteomes" id="UP000248021"/>
    </source>
</evidence>
<name>A0A2V3U207_9HYPH</name>
<proteinExistence type="predicted"/>
<organism evidence="1 2">
    <name type="scientific">Chelatococcus asaccharovorans</name>
    <dbReference type="NCBI Taxonomy" id="28210"/>
    <lineage>
        <taxon>Bacteria</taxon>
        <taxon>Pseudomonadati</taxon>
        <taxon>Pseudomonadota</taxon>
        <taxon>Alphaproteobacteria</taxon>
        <taxon>Hyphomicrobiales</taxon>
        <taxon>Chelatococcaceae</taxon>
        <taxon>Chelatococcus</taxon>
    </lineage>
</organism>
<protein>
    <recommendedName>
        <fullName evidence="3">GIY-YIG domain-containing protein</fullName>
    </recommendedName>
</protein>
<reference evidence="1 2" key="1">
    <citation type="submission" date="2018-05" db="EMBL/GenBank/DDBJ databases">
        <title>Genomic Encyclopedia of Type Strains, Phase IV (KMG-IV): sequencing the most valuable type-strain genomes for metagenomic binning, comparative biology and taxonomic classification.</title>
        <authorList>
            <person name="Goeker M."/>
        </authorList>
    </citation>
    <scope>NUCLEOTIDE SEQUENCE [LARGE SCALE GENOMIC DNA]</scope>
    <source>
        <strain evidence="1 2">DSM 6462</strain>
    </source>
</reference>
<dbReference type="InterPro" id="IPR035901">
    <property type="entry name" value="GIY-YIG_endonuc_sf"/>
</dbReference>
<sequence length="137" mass="15168">MLASRWIRPPNGRLALERPLPRWPGVYAFVQYERALYVGIAASGLNSRFSAYLSPGASDPTHLRMQALLIEALKSSAFLDILTIAPPNSSWNGWPVNASAGLEVGLIAHYDLPWNIRGAGKIRARRRRTISAEGHHQ</sequence>